<name>A0AAD1Z8P1_9LAMI</name>
<dbReference type="EMBL" id="OU503042">
    <property type="protein sequence ID" value="CAI9764824.1"/>
    <property type="molecule type" value="Genomic_DNA"/>
</dbReference>
<evidence type="ECO:0000313" key="2">
    <source>
        <dbReference type="Proteomes" id="UP000834106"/>
    </source>
</evidence>
<dbReference type="Proteomes" id="UP000834106">
    <property type="component" value="Chromosome 7"/>
</dbReference>
<accession>A0AAD1Z8P1</accession>
<gene>
    <name evidence="1" type="ORF">FPE_LOCUS12254</name>
</gene>
<dbReference type="PANTHER" id="PTHR33623">
    <property type="entry name" value="OS04G0572500 PROTEIN"/>
    <property type="match status" value="1"/>
</dbReference>
<keyword evidence="2" id="KW-1185">Reference proteome</keyword>
<protein>
    <submittedName>
        <fullName evidence="1">Uncharacterized protein</fullName>
    </submittedName>
</protein>
<dbReference type="AlphaFoldDB" id="A0AAD1Z8P1"/>
<sequence length="362" mass="42082">MLKDFLRDDYYSSNPCKTSPVLLRSRSRKAAETTISAIYKVINVVKLFKFSSVKSPLVLPRSFSRKLSRGSRNRSESFQDVSVTVKVKDILRWRSFRDLVEEKSPPGTTTTAALATTMEFHNFSEENIPFWCSENAVFLDENGVEIGETCLPKKTVGQPTNDISVTTRNPKGELSFEESEQHSPFSVLDSLYREDEESISPFQQKIFANVENRQCQLMQRIQEFEKAEEKSIFDTEEVDEVNATEEKAKQLLGHVKARELAKNYEENPYLDHILLDFFRFKLATKGNFDDFEVDCVILRQAKSWINGEYNDSFEWAMQYVKDMERGLMWNNKLKEEQKKLAMDLEIEILRNLFAELLDDFLT</sequence>
<proteinExistence type="predicted"/>
<reference evidence="1" key="1">
    <citation type="submission" date="2023-05" db="EMBL/GenBank/DDBJ databases">
        <authorList>
            <person name="Huff M."/>
        </authorList>
    </citation>
    <scope>NUCLEOTIDE SEQUENCE</scope>
</reference>
<organism evidence="1 2">
    <name type="scientific">Fraxinus pennsylvanica</name>
    <dbReference type="NCBI Taxonomy" id="56036"/>
    <lineage>
        <taxon>Eukaryota</taxon>
        <taxon>Viridiplantae</taxon>
        <taxon>Streptophyta</taxon>
        <taxon>Embryophyta</taxon>
        <taxon>Tracheophyta</taxon>
        <taxon>Spermatophyta</taxon>
        <taxon>Magnoliopsida</taxon>
        <taxon>eudicotyledons</taxon>
        <taxon>Gunneridae</taxon>
        <taxon>Pentapetalae</taxon>
        <taxon>asterids</taxon>
        <taxon>lamiids</taxon>
        <taxon>Lamiales</taxon>
        <taxon>Oleaceae</taxon>
        <taxon>Oleeae</taxon>
        <taxon>Fraxinus</taxon>
    </lineage>
</organism>
<evidence type="ECO:0000313" key="1">
    <source>
        <dbReference type="EMBL" id="CAI9764824.1"/>
    </source>
</evidence>
<dbReference type="PANTHER" id="PTHR33623:SF17">
    <property type="entry name" value="DUF4378 DOMAIN-CONTAINING PROTEIN"/>
    <property type="match status" value="1"/>
</dbReference>